<keyword evidence="1" id="KW-0479">Metal-binding</keyword>
<evidence type="ECO:0000313" key="8">
    <source>
        <dbReference type="Proteomes" id="UP000685013"/>
    </source>
</evidence>
<sequence>MKLVHVFATHCSNRSGLKNKPLRRHKTADSLRFFLKKGDQDRTAGLTKRDFIYCSPASWIRSFPVSCIFSSPHFLCSIFEAWECGFHGNFQNLMIIENRKSNGDFTGRALEVKFVKSEAGENGIGMGILNVVTEGVPGTSDGFRTYKRRKQTKLTCGSECKGNGKTHVEASGQFVTVEETLHLLRGSNSCDHVHPPMVNLDESPDDLWRSVFSKQMCHLSSVNGDNVPMCVNDGLATNSGANDPSRFRKFDAQDANSNNDLARTGSVSSTVQMASHRENGVVSNGSLENPDRCSVNESCWRAFLSIIDSQKFISLCKLLSENFRGIKADNVFDFSLVNSRIKEGAYENSPTLFLSDVQQIWRKFQAIGTELVSLAESLSDFSRTTYREKVGVSGRNVFEDGKHESSTWESPSHAKAEHMDGYGAYKVCACRSCGEKAEGINCLVCDSCEEIYHISCIKPPVKEIPLKSWYCASCTGSGFSLRHDNCVVCERLNTPTMLANGVGEILETSEHNHFHGDDNPNYCTDDGFEQLKDSQDLGPCKICGNGVEGGDKYRIACLINQDDDKIVLCDGCDHGYHIYCMRPPLAAIPKGQWFCSKCEAGIQAIRRVKMAYENFENKRSKRGKDTFGKSGKKRINGGDEESDTGRGGMDMLLTAAKTLNYEEEHCLYGISLRSSSYGISLRSSSYGISLRSSSYGISLRSSSYGISLRSSSYGISLRSSSYGISLRSSSYGISLRSSSYGIS</sequence>
<feature type="domain" description="PHD-type" evidence="6">
    <location>
        <begin position="427"/>
        <end position="477"/>
    </location>
</feature>
<dbReference type="FunFam" id="2.30.30.1150:FF:000005">
    <property type="entry name" value="PHD finger protein EHD3 isoform A"/>
    <property type="match status" value="1"/>
</dbReference>
<evidence type="ECO:0000256" key="2">
    <source>
        <dbReference type="ARBA" id="ARBA00022771"/>
    </source>
</evidence>
<accession>A0AAV6N701</accession>
<dbReference type="PROSITE" id="PS50016">
    <property type="entry name" value="ZF_PHD_2"/>
    <property type="match status" value="2"/>
</dbReference>
<evidence type="ECO:0000313" key="7">
    <source>
        <dbReference type="EMBL" id="KAG6592138.1"/>
    </source>
</evidence>
<evidence type="ECO:0000256" key="1">
    <source>
        <dbReference type="ARBA" id="ARBA00022723"/>
    </source>
</evidence>
<evidence type="ECO:0000256" key="3">
    <source>
        <dbReference type="ARBA" id="ARBA00022833"/>
    </source>
</evidence>
<dbReference type="InterPro" id="IPR001965">
    <property type="entry name" value="Znf_PHD"/>
</dbReference>
<feature type="domain" description="PHD-type" evidence="6">
    <location>
        <begin position="537"/>
        <end position="601"/>
    </location>
</feature>
<gene>
    <name evidence="7" type="primary">EHD3</name>
    <name evidence="7" type="ORF">SDJN03_14484</name>
</gene>
<dbReference type="AlphaFoldDB" id="A0AAV6N701"/>
<keyword evidence="2 4" id="KW-0863">Zinc-finger</keyword>
<dbReference type="PANTHER" id="PTHR47162:SF9">
    <property type="entry name" value="PHD FINGER PROTEIN EHD3-LIKE"/>
    <property type="match status" value="1"/>
</dbReference>
<evidence type="ECO:0000259" key="6">
    <source>
        <dbReference type="PROSITE" id="PS50016"/>
    </source>
</evidence>
<feature type="region of interest" description="Disordered" evidence="5">
    <location>
        <begin position="622"/>
        <end position="646"/>
    </location>
</feature>
<dbReference type="Pfam" id="PF00628">
    <property type="entry name" value="PHD"/>
    <property type="match status" value="2"/>
</dbReference>
<name>A0AAV6N701_9ROSI</name>
<dbReference type="InterPro" id="IPR019786">
    <property type="entry name" value="Zinc_finger_PHD-type_CS"/>
</dbReference>
<evidence type="ECO:0000256" key="4">
    <source>
        <dbReference type="PROSITE-ProRule" id="PRU00146"/>
    </source>
</evidence>
<dbReference type="GO" id="GO:0008270">
    <property type="term" value="F:zinc ion binding"/>
    <property type="evidence" value="ECO:0007669"/>
    <property type="project" value="UniProtKB-KW"/>
</dbReference>
<evidence type="ECO:0000256" key="5">
    <source>
        <dbReference type="SAM" id="MobiDB-lite"/>
    </source>
</evidence>
<keyword evidence="3" id="KW-0862">Zinc</keyword>
<proteinExistence type="predicted"/>
<dbReference type="PANTHER" id="PTHR47162">
    <property type="entry name" value="OS02G0192300 PROTEIN"/>
    <property type="match status" value="1"/>
</dbReference>
<reference evidence="7 8" key="1">
    <citation type="journal article" date="2021" name="Hortic Res">
        <title>The domestication of Cucurbita argyrosperma as revealed by the genome of its wild relative.</title>
        <authorList>
            <person name="Barrera-Redondo J."/>
            <person name="Sanchez-de la Vega G."/>
            <person name="Aguirre-Liguori J.A."/>
            <person name="Castellanos-Morales G."/>
            <person name="Gutierrez-Guerrero Y.T."/>
            <person name="Aguirre-Dugua X."/>
            <person name="Aguirre-Planter E."/>
            <person name="Tenaillon M.I."/>
            <person name="Lira-Saade R."/>
            <person name="Eguiarte L.E."/>
        </authorList>
    </citation>
    <scope>NUCLEOTIDE SEQUENCE [LARGE SCALE GENOMIC DNA]</scope>
    <source>
        <strain evidence="7">JBR-2021</strain>
    </source>
</reference>
<dbReference type="SMART" id="SM00249">
    <property type="entry name" value="PHD"/>
    <property type="match status" value="2"/>
</dbReference>
<feature type="non-terminal residue" evidence="7">
    <location>
        <position position="1"/>
    </location>
</feature>
<dbReference type="PROSITE" id="PS01359">
    <property type="entry name" value="ZF_PHD_1"/>
    <property type="match status" value="1"/>
</dbReference>
<dbReference type="Proteomes" id="UP000685013">
    <property type="component" value="Chromosome 9"/>
</dbReference>
<dbReference type="InterPro" id="IPR019787">
    <property type="entry name" value="Znf_PHD-finger"/>
</dbReference>
<keyword evidence="8" id="KW-1185">Reference proteome</keyword>
<dbReference type="EMBL" id="JAGKQH010000009">
    <property type="protein sequence ID" value="KAG6592138.1"/>
    <property type="molecule type" value="Genomic_DNA"/>
</dbReference>
<comment type="caution">
    <text evidence="7">The sequence shown here is derived from an EMBL/GenBank/DDBJ whole genome shotgun (WGS) entry which is preliminary data.</text>
</comment>
<protein>
    <submittedName>
        <fullName evidence="7">PHD finger protein EHD3</fullName>
    </submittedName>
</protein>
<organism evidence="7 8">
    <name type="scientific">Cucurbita argyrosperma subsp. sororia</name>
    <dbReference type="NCBI Taxonomy" id="37648"/>
    <lineage>
        <taxon>Eukaryota</taxon>
        <taxon>Viridiplantae</taxon>
        <taxon>Streptophyta</taxon>
        <taxon>Embryophyta</taxon>
        <taxon>Tracheophyta</taxon>
        <taxon>Spermatophyta</taxon>
        <taxon>Magnoliopsida</taxon>
        <taxon>eudicotyledons</taxon>
        <taxon>Gunneridae</taxon>
        <taxon>Pentapetalae</taxon>
        <taxon>rosids</taxon>
        <taxon>fabids</taxon>
        <taxon>Cucurbitales</taxon>
        <taxon>Cucurbitaceae</taxon>
        <taxon>Cucurbiteae</taxon>
        <taxon>Cucurbita</taxon>
    </lineage>
</organism>